<dbReference type="EMBL" id="MU001816">
    <property type="protein sequence ID" value="KAF2797049.1"/>
    <property type="molecule type" value="Genomic_DNA"/>
</dbReference>
<feature type="region of interest" description="Disordered" evidence="1">
    <location>
        <begin position="1"/>
        <end position="70"/>
    </location>
</feature>
<reference evidence="2" key="1">
    <citation type="journal article" date="2020" name="Stud. Mycol.">
        <title>101 Dothideomycetes genomes: a test case for predicting lifestyles and emergence of pathogens.</title>
        <authorList>
            <person name="Haridas S."/>
            <person name="Albert R."/>
            <person name="Binder M."/>
            <person name="Bloem J."/>
            <person name="Labutti K."/>
            <person name="Salamov A."/>
            <person name="Andreopoulos B."/>
            <person name="Baker S."/>
            <person name="Barry K."/>
            <person name="Bills G."/>
            <person name="Bluhm B."/>
            <person name="Cannon C."/>
            <person name="Castanera R."/>
            <person name="Culley D."/>
            <person name="Daum C."/>
            <person name="Ezra D."/>
            <person name="Gonzalez J."/>
            <person name="Henrissat B."/>
            <person name="Kuo A."/>
            <person name="Liang C."/>
            <person name="Lipzen A."/>
            <person name="Lutzoni F."/>
            <person name="Magnuson J."/>
            <person name="Mondo S."/>
            <person name="Nolan M."/>
            <person name="Ohm R."/>
            <person name="Pangilinan J."/>
            <person name="Park H.-J."/>
            <person name="Ramirez L."/>
            <person name="Alfaro M."/>
            <person name="Sun H."/>
            <person name="Tritt A."/>
            <person name="Yoshinaga Y."/>
            <person name="Zwiers L.-H."/>
            <person name="Turgeon B."/>
            <person name="Goodwin S."/>
            <person name="Spatafora J."/>
            <person name="Crous P."/>
            <person name="Grigoriev I."/>
        </authorList>
    </citation>
    <scope>NUCLEOTIDE SEQUENCE</scope>
    <source>
        <strain evidence="2">CBS 109.77</strain>
    </source>
</reference>
<organism evidence="2 3">
    <name type="scientific">Melanomma pulvis-pyrius CBS 109.77</name>
    <dbReference type="NCBI Taxonomy" id="1314802"/>
    <lineage>
        <taxon>Eukaryota</taxon>
        <taxon>Fungi</taxon>
        <taxon>Dikarya</taxon>
        <taxon>Ascomycota</taxon>
        <taxon>Pezizomycotina</taxon>
        <taxon>Dothideomycetes</taxon>
        <taxon>Pleosporomycetidae</taxon>
        <taxon>Pleosporales</taxon>
        <taxon>Melanommataceae</taxon>
        <taxon>Melanomma</taxon>
    </lineage>
</organism>
<evidence type="ECO:0000313" key="3">
    <source>
        <dbReference type="Proteomes" id="UP000799757"/>
    </source>
</evidence>
<dbReference type="AlphaFoldDB" id="A0A6A6XKV8"/>
<feature type="compositionally biased region" description="Polar residues" evidence="1">
    <location>
        <begin position="15"/>
        <end position="36"/>
    </location>
</feature>
<gene>
    <name evidence="2" type="ORF">K505DRAFT_322900</name>
</gene>
<keyword evidence="3" id="KW-1185">Reference proteome</keyword>
<name>A0A6A6XKV8_9PLEO</name>
<feature type="compositionally biased region" description="Polar residues" evidence="1">
    <location>
        <begin position="49"/>
        <end position="58"/>
    </location>
</feature>
<evidence type="ECO:0000256" key="1">
    <source>
        <dbReference type="SAM" id="MobiDB-lite"/>
    </source>
</evidence>
<accession>A0A6A6XKV8</accession>
<sequence length="70" mass="7620">MHPNPIFAGEHDTLIASNPQHGSTSEAIFPQQQHTAPTYLPHNGGPSLQAVQNQTNPVRPTLRQAVESTR</sequence>
<dbReference type="Proteomes" id="UP000799757">
    <property type="component" value="Unassembled WGS sequence"/>
</dbReference>
<protein>
    <submittedName>
        <fullName evidence="2">Uncharacterized protein</fullName>
    </submittedName>
</protein>
<proteinExistence type="predicted"/>
<evidence type="ECO:0000313" key="2">
    <source>
        <dbReference type="EMBL" id="KAF2797049.1"/>
    </source>
</evidence>